<organism evidence="1 2">
    <name type="scientific">Hypoxylon rubiginosum</name>
    <dbReference type="NCBI Taxonomy" id="110542"/>
    <lineage>
        <taxon>Eukaryota</taxon>
        <taxon>Fungi</taxon>
        <taxon>Dikarya</taxon>
        <taxon>Ascomycota</taxon>
        <taxon>Pezizomycotina</taxon>
        <taxon>Sordariomycetes</taxon>
        <taxon>Xylariomycetidae</taxon>
        <taxon>Xylariales</taxon>
        <taxon>Hypoxylaceae</taxon>
        <taxon>Hypoxylon</taxon>
    </lineage>
</organism>
<proteinExistence type="predicted"/>
<reference evidence="1 2" key="1">
    <citation type="journal article" date="2022" name="New Phytol.">
        <title>Ecological generalism drives hyperdiversity of secondary metabolite gene clusters in xylarialean endophytes.</title>
        <authorList>
            <person name="Franco M.E.E."/>
            <person name="Wisecaver J.H."/>
            <person name="Arnold A.E."/>
            <person name="Ju Y.M."/>
            <person name="Slot J.C."/>
            <person name="Ahrendt S."/>
            <person name="Moore L.P."/>
            <person name="Eastman K.E."/>
            <person name="Scott K."/>
            <person name="Konkel Z."/>
            <person name="Mondo S.J."/>
            <person name="Kuo A."/>
            <person name="Hayes R.D."/>
            <person name="Haridas S."/>
            <person name="Andreopoulos B."/>
            <person name="Riley R."/>
            <person name="LaButti K."/>
            <person name="Pangilinan J."/>
            <person name="Lipzen A."/>
            <person name="Amirebrahimi M."/>
            <person name="Yan J."/>
            <person name="Adam C."/>
            <person name="Keymanesh K."/>
            <person name="Ng V."/>
            <person name="Louie K."/>
            <person name="Northen T."/>
            <person name="Drula E."/>
            <person name="Henrissat B."/>
            <person name="Hsieh H.M."/>
            <person name="Youens-Clark K."/>
            <person name="Lutzoni F."/>
            <person name="Miadlikowska J."/>
            <person name="Eastwood D.C."/>
            <person name="Hamelin R.C."/>
            <person name="Grigoriev I.V."/>
            <person name="U'Ren J.M."/>
        </authorList>
    </citation>
    <scope>NUCLEOTIDE SEQUENCE [LARGE SCALE GENOMIC DNA]</scope>
    <source>
        <strain evidence="1 2">ER1909</strain>
    </source>
</reference>
<evidence type="ECO:0000313" key="1">
    <source>
        <dbReference type="EMBL" id="KAI6081194.1"/>
    </source>
</evidence>
<name>A0ACC0CLD0_9PEZI</name>
<accession>A0ACC0CLD0</accession>
<protein>
    <submittedName>
        <fullName evidence="1">Uncharacterized protein</fullName>
    </submittedName>
</protein>
<comment type="caution">
    <text evidence="1">The sequence shown here is derived from an EMBL/GenBank/DDBJ whole genome shotgun (WGS) entry which is preliminary data.</text>
</comment>
<dbReference type="EMBL" id="MU394404">
    <property type="protein sequence ID" value="KAI6081194.1"/>
    <property type="molecule type" value="Genomic_DNA"/>
</dbReference>
<evidence type="ECO:0000313" key="2">
    <source>
        <dbReference type="Proteomes" id="UP001497680"/>
    </source>
</evidence>
<gene>
    <name evidence="1" type="ORF">F4821DRAFT_249853</name>
</gene>
<keyword evidence="2" id="KW-1185">Reference proteome</keyword>
<sequence length="100" mass="11363">MPLSNETVVAIIALLVMCIPGLQYLMRFIRRHNTQPPPYNNMLVPAELISVHDDPISLEGGMLYARRTVSVDTVMIRPAVPSFNWAFRRRGSELDPPHHN</sequence>
<dbReference type="Proteomes" id="UP001497680">
    <property type="component" value="Unassembled WGS sequence"/>
</dbReference>